<evidence type="ECO:0000256" key="3">
    <source>
        <dbReference type="ARBA" id="ARBA00022884"/>
    </source>
</evidence>
<sequence length="193" mass="23020">MENQKFKTGVVYLSRIPPHMKAHKLRYILNQYGLVDRIYLRKEPLWKYKKRIERGGKKGRLFTDGWAEFKLKSDAKFCEQQLNGKTAQIRGRWQNDIWCVKYLHGFKWHHLEEALEKERKEHLSKLNEEDEKIRETAKRWLKQTKSTVLTKKASSVPKIKDDDDNDDNDEEDSDSSEEEDNLDEDHVLTVSQD</sequence>
<evidence type="ECO:0000313" key="7">
    <source>
        <dbReference type="EMBL" id="KAK8888237.1"/>
    </source>
</evidence>
<comment type="subcellular location">
    <subcellularLocation>
        <location evidence="1">Nucleus</location>
        <location evidence="1">Nucleolus</location>
    </subcellularLocation>
</comment>
<proteinExistence type="inferred from homology"/>
<evidence type="ECO:0000313" key="8">
    <source>
        <dbReference type="Proteomes" id="UP001470230"/>
    </source>
</evidence>
<keyword evidence="8" id="KW-1185">Reference proteome</keyword>
<evidence type="ECO:0000256" key="6">
    <source>
        <dbReference type="SAM" id="MobiDB-lite"/>
    </source>
</evidence>
<organism evidence="7 8">
    <name type="scientific">Tritrichomonas musculus</name>
    <dbReference type="NCBI Taxonomy" id="1915356"/>
    <lineage>
        <taxon>Eukaryota</taxon>
        <taxon>Metamonada</taxon>
        <taxon>Parabasalia</taxon>
        <taxon>Tritrichomonadida</taxon>
        <taxon>Tritrichomonadidae</taxon>
        <taxon>Tritrichomonas</taxon>
    </lineage>
</organism>
<feature type="region of interest" description="Disordered" evidence="6">
    <location>
        <begin position="148"/>
        <end position="193"/>
    </location>
</feature>
<evidence type="ECO:0000256" key="1">
    <source>
        <dbReference type="ARBA" id="ARBA00004604"/>
    </source>
</evidence>
<dbReference type="PANTHER" id="PTHR12311">
    <property type="entry name" value="ACTIVATOR OF BASAL TRANSCRIPTION 1"/>
    <property type="match status" value="1"/>
</dbReference>
<keyword evidence="4" id="KW-0539">Nucleus</keyword>
<evidence type="ECO:0000256" key="5">
    <source>
        <dbReference type="SAM" id="Coils"/>
    </source>
</evidence>
<dbReference type="InterPro" id="IPR034353">
    <property type="entry name" value="ABT1/ESF2_RRM"/>
</dbReference>
<keyword evidence="3" id="KW-0694">RNA-binding</keyword>
<dbReference type="PANTHER" id="PTHR12311:SF7">
    <property type="entry name" value="ACTIVATOR OF BASAL TRANSCRIPTION 1"/>
    <property type="match status" value="1"/>
</dbReference>
<protein>
    <submittedName>
        <fullName evidence="7">Activator of basal transcription 1</fullName>
    </submittedName>
</protein>
<comment type="caution">
    <text evidence="7">The sequence shown here is derived from an EMBL/GenBank/DDBJ whole genome shotgun (WGS) entry which is preliminary data.</text>
</comment>
<dbReference type="Proteomes" id="UP001470230">
    <property type="component" value="Unassembled WGS sequence"/>
</dbReference>
<name>A0ABR2KBE9_9EUKA</name>
<keyword evidence="5" id="KW-0175">Coiled coil</keyword>
<dbReference type="EMBL" id="JAPFFF010000006">
    <property type="protein sequence ID" value="KAK8888237.1"/>
    <property type="molecule type" value="Genomic_DNA"/>
</dbReference>
<comment type="similarity">
    <text evidence="2">Belongs to the ESF2/ABP1 family.</text>
</comment>
<evidence type="ECO:0000256" key="2">
    <source>
        <dbReference type="ARBA" id="ARBA00005819"/>
    </source>
</evidence>
<feature type="compositionally biased region" description="Acidic residues" evidence="6">
    <location>
        <begin position="162"/>
        <end position="183"/>
    </location>
</feature>
<dbReference type="CDD" id="cd12263">
    <property type="entry name" value="RRM_ABT1_like"/>
    <property type="match status" value="1"/>
</dbReference>
<gene>
    <name evidence="7" type="ORF">M9Y10_039301</name>
</gene>
<evidence type="ECO:0000256" key="4">
    <source>
        <dbReference type="ARBA" id="ARBA00023242"/>
    </source>
</evidence>
<dbReference type="Gene3D" id="3.30.70.330">
    <property type="match status" value="1"/>
</dbReference>
<dbReference type="InterPro" id="IPR035979">
    <property type="entry name" value="RBD_domain_sf"/>
</dbReference>
<accession>A0ABR2KBE9</accession>
<dbReference type="InterPro" id="IPR012677">
    <property type="entry name" value="Nucleotide-bd_a/b_plait_sf"/>
</dbReference>
<reference evidence="7 8" key="1">
    <citation type="submission" date="2024-04" db="EMBL/GenBank/DDBJ databases">
        <title>Tritrichomonas musculus Genome.</title>
        <authorList>
            <person name="Alves-Ferreira E."/>
            <person name="Grigg M."/>
            <person name="Lorenzi H."/>
            <person name="Galac M."/>
        </authorList>
    </citation>
    <scope>NUCLEOTIDE SEQUENCE [LARGE SCALE GENOMIC DNA]</scope>
    <source>
        <strain evidence="7 8">EAF2021</strain>
    </source>
</reference>
<feature type="coiled-coil region" evidence="5">
    <location>
        <begin position="112"/>
        <end position="143"/>
    </location>
</feature>
<dbReference type="SUPFAM" id="SSF54928">
    <property type="entry name" value="RNA-binding domain, RBD"/>
    <property type="match status" value="1"/>
</dbReference>
<dbReference type="InterPro" id="IPR039119">
    <property type="entry name" value="ABT1/Esf2"/>
</dbReference>